<evidence type="ECO:0000313" key="3">
    <source>
        <dbReference type="EMBL" id="CAB4930144.1"/>
    </source>
</evidence>
<reference evidence="3" key="1">
    <citation type="submission" date="2020-05" db="EMBL/GenBank/DDBJ databases">
        <authorList>
            <person name="Chiriac C."/>
            <person name="Salcher M."/>
            <person name="Ghai R."/>
            <person name="Kavagutti S V."/>
        </authorList>
    </citation>
    <scope>NUCLEOTIDE SEQUENCE</scope>
</reference>
<keyword evidence="2" id="KW-0472">Membrane</keyword>
<protein>
    <submittedName>
        <fullName evidence="3">Unannotated protein</fullName>
    </submittedName>
</protein>
<organism evidence="3">
    <name type="scientific">freshwater metagenome</name>
    <dbReference type="NCBI Taxonomy" id="449393"/>
    <lineage>
        <taxon>unclassified sequences</taxon>
        <taxon>metagenomes</taxon>
        <taxon>ecological metagenomes</taxon>
    </lineage>
</organism>
<sequence length="169" mass="18226">MSRLPRDRDVSDQRLRFLRESLMSQITTEAAAGHTVAPHRRRNTLIVGVAAVVGVAAFGGGALAVADGLGIWRSDGMVHIETQNLDVIYHGQRIGQEALQSLNDQGKGLFTATDVDTASDLNATRAFDTQGELDAYSAAYETWQKDKREQGSAPPWGIAAPPDWSPGKP</sequence>
<feature type="transmembrane region" description="Helical" evidence="2">
    <location>
        <begin position="45"/>
        <end position="66"/>
    </location>
</feature>
<name>A0A6J7IIH0_9ZZZZ</name>
<keyword evidence="2" id="KW-1133">Transmembrane helix</keyword>
<evidence type="ECO:0000256" key="2">
    <source>
        <dbReference type="SAM" id="Phobius"/>
    </source>
</evidence>
<dbReference type="AlphaFoldDB" id="A0A6J7IIH0"/>
<proteinExistence type="predicted"/>
<accession>A0A6J7IIH0</accession>
<dbReference type="EMBL" id="CAFBNF010000010">
    <property type="protein sequence ID" value="CAB4930144.1"/>
    <property type="molecule type" value="Genomic_DNA"/>
</dbReference>
<keyword evidence="2" id="KW-0812">Transmembrane</keyword>
<feature type="region of interest" description="Disordered" evidence="1">
    <location>
        <begin position="145"/>
        <end position="169"/>
    </location>
</feature>
<evidence type="ECO:0000256" key="1">
    <source>
        <dbReference type="SAM" id="MobiDB-lite"/>
    </source>
</evidence>
<gene>
    <name evidence="3" type="ORF">UFOPK3773_00190</name>
</gene>